<evidence type="ECO:0000256" key="14">
    <source>
        <dbReference type="ARBA" id="ARBA00023180"/>
    </source>
</evidence>
<dbReference type="SUPFAM" id="SSF161008">
    <property type="entry name" value="Viral glycoprotein ectodomain-like"/>
    <property type="match status" value="1"/>
</dbReference>
<evidence type="ECO:0000259" key="19">
    <source>
        <dbReference type="Pfam" id="PF17416"/>
    </source>
</evidence>
<name>I3VQ42_9BETA</name>
<keyword evidence="2" id="KW-0945">Host-virus interaction</keyword>
<dbReference type="GO" id="GO:0046718">
    <property type="term" value="P:symbiont entry into host cell"/>
    <property type="evidence" value="ECO:0007669"/>
    <property type="project" value="UniProtKB-KW"/>
</dbReference>
<dbReference type="GO" id="GO:0019031">
    <property type="term" value="C:viral envelope"/>
    <property type="evidence" value="ECO:0007669"/>
    <property type="project" value="UniProtKB-KW"/>
</dbReference>
<evidence type="ECO:0000256" key="7">
    <source>
        <dbReference type="ARBA" id="ARBA00022844"/>
    </source>
</evidence>
<dbReference type="Gene3D" id="2.30.29.100">
    <property type="match status" value="2"/>
</dbReference>
<keyword evidence="3 17" id="KW-0812">Transmembrane</keyword>
<evidence type="ECO:0000256" key="3">
    <source>
        <dbReference type="ARBA" id="ARBA00022692"/>
    </source>
</evidence>
<feature type="domain" description="Herpesvirus Glycoprotein B PH-like" evidence="20">
    <location>
        <begin position="331"/>
        <end position="428"/>
    </location>
</feature>
<keyword evidence="5" id="KW-1161">Viral attachment to host cell</keyword>
<keyword evidence="9" id="KW-0261">Viral envelope protein</keyword>
<dbReference type="InterPro" id="IPR035377">
    <property type="entry name" value="Glycoprot_B_PH1"/>
</dbReference>
<dbReference type="InterPro" id="IPR000234">
    <property type="entry name" value="Herpes_Glycoprot_B"/>
</dbReference>
<reference evidence="21 22" key="1">
    <citation type="journal article" date="2012" name="J. Virol.">
        <title>A Novel Bat Herpesvirus Encodes Homologues of Major Histocompatibility Complex Classes I and II, C-Type Lectin, and a Unique Family of Immune-Related Genes.</title>
        <authorList>
            <person name="Zhang H."/>
            <person name="Todd S."/>
            <person name="Tachedjian M."/>
            <person name="Barr J.A."/>
            <person name="Luo M."/>
            <person name="Yu M."/>
            <person name="Marsh G.A."/>
            <person name="Crameri G."/>
            <person name="Wang L.F."/>
        </authorList>
    </citation>
    <scope>NUCLEOTIDE SEQUENCE [LARGE SCALE GENOMIC DNA]</scope>
    <source>
        <strain evidence="21">B7D8</strain>
    </source>
</reference>
<evidence type="ECO:0000256" key="4">
    <source>
        <dbReference type="ARBA" id="ARBA00022729"/>
    </source>
</evidence>
<evidence type="ECO:0000256" key="1">
    <source>
        <dbReference type="ARBA" id="ARBA00022511"/>
    </source>
</evidence>
<evidence type="ECO:0000256" key="12">
    <source>
        <dbReference type="ARBA" id="ARBA00023136"/>
    </source>
</evidence>
<evidence type="ECO:0000256" key="6">
    <source>
        <dbReference type="ARBA" id="ARBA00022812"/>
    </source>
</evidence>
<feature type="domain" description="Herpesvirus Glycoprotein B PH-like" evidence="19">
    <location>
        <begin position="118"/>
        <end position="327"/>
    </location>
</feature>
<evidence type="ECO:0000259" key="20">
    <source>
        <dbReference type="Pfam" id="PF17417"/>
    </source>
</evidence>
<evidence type="ECO:0000256" key="16">
    <source>
        <dbReference type="SAM" id="MobiDB-lite"/>
    </source>
</evidence>
<feature type="domain" description="Herpesvirus glycoprotein B ectodomain C-terminal" evidence="18">
    <location>
        <begin position="464"/>
        <end position="687"/>
    </location>
</feature>
<proteinExistence type="inferred from homology"/>
<keyword evidence="14" id="KW-0325">Glycoprotein</keyword>
<evidence type="ECO:0000259" key="18">
    <source>
        <dbReference type="Pfam" id="PF00606"/>
    </source>
</evidence>
<organism evidence="21 22">
    <name type="scientific">miniopterid betaherpesvirus 1</name>
    <dbReference type="NCBI Taxonomy" id="3070189"/>
    <lineage>
        <taxon>Viruses</taxon>
        <taxon>Duplodnaviria</taxon>
        <taxon>Heunggongvirae</taxon>
        <taxon>Peploviricota</taxon>
        <taxon>Herviviricetes</taxon>
        <taxon>Herpesvirales</taxon>
        <taxon>Orthoherpesviridae</taxon>
        <taxon>Betaherpesvirinae</taxon>
        <taxon>Quwivirus</taxon>
        <taxon>Quwivirus miniopteridbeta1</taxon>
    </lineage>
</organism>
<keyword evidence="11" id="KW-1039">Host endosome</keyword>
<feature type="region of interest" description="Disordered" evidence="16">
    <location>
        <begin position="872"/>
        <end position="894"/>
    </location>
</feature>
<keyword evidence="15" id="KW-1160">Virus entry into host cell</keyword>
<keyword evidence="6" id="KW-1040">Host Golgi apparatus</keyword>
<evidence type="ECO:0000313" key="21">
    <source>
        <dbReference type="EMBL" id="AFK83886.1"/>
    </source>
</evidence>
<dbReference type="Pfam" id="PF00606">
    <property type="entry name" value="Glycoprotein_B"/>
    <property type="match status" value="1"/>
</dbReference>
<feature type="transmembrane region" description="Helical" evidence="17">
    <location>
        <begin position="741"/>
        <end position="761"/>
    </location>
</feature>
<evidence type="ECO:0000256" key="11">
    <source>
        <dbReference type="ARBA" id="ARBA00023046"/>
    </source>
</evidence>
<dbReference type="EMBL" id="JQ805139">
    <property type="protein sequence ID" value="AFK83886.1"/>
    <property type="molecule type" value="Genomic_DNA"/>
</dbReference>
<keyword evidence="8" id="KW-1043">Host membrane</keyword>
<protein>
    <submittedName>
        <fullName evidence="21">B55</fullName>
    </submittedName>
</protein>
<feature type="region of interest" description="Disordered" evidence="16">
    <location>
        <begin position="795"/>
        <end position="853"/>
    </location>
</feature>
<evidence type="ECO:0000313" key="22">
    <source>
        <dbReference type="Proteomes" id="UP000103899"/>
    </source>
</evidence>
<dbReference type="InterPro" id="IPR055341">
    <property type="entry name" value="Glycoprotein_B_ecto_C"/>
</dbReference>
<keyword evidence="22" id="KW-1185">Reference proteome</keyword>
<evidence type="ECO:0000256" key="15">
    <source>
        <dbReference type="ARBA" id="ARBA00023296"/>
    </source>
</evidence>
<dbReference type="HAMAP" id="MF_04032">
    <property type="entry name" value="HSV_GB"/>
    <property type="match status" value="1"/>
</dbReference>
<keyword evidence="1" id="KW-1032">Host cell membrane</keyword>
<dbReference type="InterPro" id="IPR038631">
    <property type="entry name" value="Glycoprot_B_PH2_sf"/>
</dbReference>
<evidence type="ECO:0000256" key="17">
    <source>
        <dbReference type="SAM" id="Phobius"/>
    </source>
</evidence>
<dbReference type="Gene3D" id="6.10.250.3280">
    <property type="match status" value="1"/>
</dbReference>
<dbReference type="Proteomes" id="UP000103899">
    <property type="component" value="Segment"/>
</dbReference>
<evidence type="ECO:0000256" key="10">
    <source>
        <dbReference type="ARBA" id="ARBA00022989"/>
    </source>
</evidence>
<dbReference type="Gene3D" id="2.30.30.1230">
    <property type="match status" value="1"/>
</dbReference>
<dbReference type="Pfam" id="PF17416">
    <property type="entry name" value="Glycoprot_B_PH1"/>
    <property type="match status" value="1"/>
</dbReference>
<keyword evidence="13" id="KW-1015">Disulfide bond</keyword>
<keyword evidence="12 17" id="KW-0472">Membrane</keyword>
<feature type="compositionally biased region" description="Gly residues" evidence="16">
    <location>
        <begin position="841"/>
        <end position="851"/>
    </location>
</feature>
<keyword evidence="7" id="KW-0946">Virion</keyword>
<evidence type="ECO:0000256" key="8">
    <source>
        <dbReference type="ARBA" id="ARBA00022870"/>
    </source>
</evidence>
<evidence type="ECO:0000256" key="2">
    <source>
        <dbReference type="ARBA" id="ARBA00022581"/>
    </source>
</evidence>
<dbReference type="InterPro" id="IPR035381">
    <property type="entry name" value="Glycoprot_B_PH2"/>
</dbReference>
<evidence type="ECO:0000256" key="13">
    <source>
        <dbReference type="ARBA" id="ARBA00023157"/>
    </source>
</evidence>
<accession>I3VQ42</accession>
<keyword evidence="10 17" id="KW-1133">Transmembrane helix</keyword>
<evidence type="ECO:0000256" key="9">
    <source>
        <dbReference type="ARBA" id="ARBA00022879"/>
    </source>
</evidence>
<dbReference type="Gene3D" id="1.20.5.1890">
    <property type="match status" value="1"/>
</dbReference>
<keyword evidence="4" id="KW-0732">Signal</keyword>
<sequence length="922" mass="103799">MVARSGRAARCRCWIWLGVWTMTCLYRVACSTATPTTEYGPSSEAVGVPTTTEAWNGTVGRVDGDTSASTNTSKYPYRICSMPQGTDMVRFARNIECAKYNPKLRSEEGIMLVYKMDIVPYTFPVYVYSKELYFQKSYSYITSSYLLSSTTETVAMPMWEVNFVNLRNQCYASYSRVMTGTAYVVYDKDDYKNRTVWLFRDDYYSKTSQRYISRRDRYHMYGSTWLYKETCSITCIVLNTTARSKHPYDSFVLSSGNTVDISPFYDGTNGKAFNEDRTKFSIFTDYHMLRTFGTVNSPFVTVKVMAFLELSDLVVGWEVKKEQNVTCRYRLWEHVPRAIRTEHDDSYHFVSRGLTATFVTDHSPLFANESTWTGQYACIKNEVDVQINDVFENEYNETHERNGGVQLFRTTGGLLIAWQGLKQKSIASLERIYNDSLNDRLAPVTSDNGTRRRRRSLEDDAPRDITYAQLQFTFDTLRNYINQVLGNIAEAWCLDQKRTAEVLRELSKINPSNILSAVYDRPVAARLAGDVIALADCVSVNQSSVKILKDMRKMNDAGVIEVCYSRPLVRFSFDNSEEVKSGQLGEDNEILLGTHRTENCHTPNVKIFVAGNVGYEYRNYVFRSVVNLSGITEVDTMISLSVDPLENTDFKVLQLYSEGEMRSANVFDLEEIMLEYNAYKRTVRYLETKVQDSVPPYLRGLDDFMSGLGAAGKGAGMVLGAVGGAVSSLASGIVNFFTNPFGTVTVTLFLVAVITIVIVLYQKGKSSVQRPVDYFFPWVAQQTTSSVSTVTETIHDDADERAPGMAPPPPPYTEGDYRDPQRSVKTGSGEVRVLPDHGSGSVSGSGRGGGTTYTKEDALEMLKAIRELDTIEKSKVREGKAGAGDDADPRPSLLDRIRYRGYRKLSNGWGDVEKETRGRTSP</sequence>
<dbReference type="GO" id="GO:0019062">
    <property type="term" value="P:virion attachment to host cell"/>
    <property type="evidence" value="ECO:0007669"/>
    <property type="project" value="UniProtKB-KW"/>
</dbReference>
<evidence type="ECO:0000256" key="5">
    <source>
        <dbReference type="ARBA" id="ARBA00022804"/>
    </source>
</evidence>
<dbReference type="Pfam" id="PF17417">
    <property type="entry name" value="Glycoprot_B_PH2"/>
    <property type="match status" value="1"/>
</dbReference>